<comment type="caution">
    <text evidence="1">The sequence shown here is derived from an EMBL/GenBank/DDBJ whole genome shotgun (WGS) entry which is preliminary data.</text>
</comment>
<gene>
    <name evidence="1" type="ORF">GWI33_020907</name>
</gene>
<keyword evidence="2" id="KW-1185">Reference proteome</keyword>
<proteinExistence type="predicted"/>
<dbReference type="Proteomes" id="UP000625711">
    <property type="component" value="Unassembled WGS sequence"/>
</dbReference>
<accession>A0A834HRQ0</accession>
<sequence length="104" mass="11296">MPSRRKSSQSSERKLVAESLSFSALKSFGRGGSDSGYDPVRLFQLPIQSRGLRTGLSAAVDRASYSANIATKNVSTVFSIVRVLFLTSNIVRLVDRIISFLVVG</sequence>
<protein>
    <submittedName>
        <fullName evidence="1">Uncharacterized protein</fullName>
    </submittedName>
</protein>
<organism evidence="1 2">
    <name type="scientific">Rhynchophorus ferrugineus</name>
    <name type="common">Red palm weevil</name>
    <name type="synonym">Curculio ferrugineus</name>
    <dbReference type="NCBI Taxonomy" id="354439"/>
    <lineage>
        <taxon>Eukaryota</taxon>
        <taxon>Metazoa</taxon>
        <taxon>Ecdysozoa</taxon>
        <taxon>Arthropoda</taxon>
        <taxon>Hexapoda</taxon>
        <taxon>Insecta</taxon>
        <taxon>Pterygota</taxon>
        <taxon>Neoptera</taxon>
        <taxon>Endopterygota</taxon>
        <taxon>Coleoptera</taxon>
        <taxon>Polyphaga</taxon>
        <taxon>Cucujiformia</taxon>
        <taxon>Curculionidae</taxon>
        <taxon>Dryophthorinae</taxon>
        <taxon>Rhynchophorus</taxon>
    </lineage>
</organism>
<evidence type="ECO:0000313" key="1">
    <source>
        <dbReference type="EMBL" id="KAF7265837.1"/>
    </source>
</evidence>
<evidence type="ECO:0000313" key="2">
    <source>
        <dbReference type="Proteomes" id="UP000625711"/>
    </source>
</evidence>
<reference evidence="1" key="1">
    <citation type="submission" date="2020-08" db="EMBL/GenBank/DDBJ databases">
        <title>Genome sequencing and assembly of the red palm weevil Rhynchophorus ferrugineus.</title>
        <authorList>
            <person name="Dias G.B."/>
            <person name="Bergman C.M."/>
            <person name="Manee M."/>
        </authorList>
    </citation>
    <scope>NUCLEOTIDE SEQUENCE</scope>
    <source>
        <strain evidence="1">AA-2017</strain>
        <tissue evidence="1">Whole larva</tissue>
    </source>
</reference>
<name>A0A834HRQ0_RHYFE</name>
<dbReference type="AlphaFoldDB" id="A0A834HRQ0"/>
<dbReference type="EMBL" id="JAACXV010014584">
    <property type="protein sequence ID" value="KAF7265837.1"/>
    <property type="molecule type" value="Genomic_DNA"/>
</dbReference>